<dbReference type="AlphaFoldDB" id="A0A0D2X2L5"/>
<feature type="compositionally biased region" description="Basic and acidic residues" evidence="1">
    <location>
        <begin position="51"/>
        <end position="72"/>
    </location>
</feature>
<sequence length="113" mass="12877">MRLDEFGWGCGRGRGKEAEMRKIKKKGKESKLFAQRTTSHCSVQTKTTIHGRRDREGGLEKRGRGGEKREDADAISARFRRVRVRRVIEFDAEGLRESPFTVTVIIITTITAL</sequence>
<proteinExistence type="predicted"/>
<dbReference type="Proteomes" id="UP000008743">
    <property type="component" value="Unassembled WGS sequence"/>
</dbReference>
<feature type="compositionally biased region" description="Polar residues" evidence="1">
    <location>
        <begin position="35"/>
        <end position="48"/>
    </location>
</feature>
<dbReference type="InParanoid" id="A0A0D2X2L5"/>
<organism evidence="2 3">
    <name type="scientific">Capsaspora owczarzaki (strain ATCC 30864)</name>
    <dbReference type="NCBI Taxonomy" id="595528"/>
    <lineage>
        <taxon>Eukaryota</taxon>
        <taxon>Filasterea</taxon>
        <taxon>Capsaspora</taxon>
    </lineage>
</organism>
<protein>
    <submittedName>
        <fullName evidence="2">Uncharacterized protein</fullName>
    </submittedName>
</protein>
<gene>
    <name evidence="2" type="ORF">CAOG_009698</name>
</gene>
<dbReference type="EMBL" id="KE346364">
    <property type="protein sequence ID" value="KJE92769.1"/>
    <property type="molecule type" value="Genomic_DNA"/>
</dbReference>
<evidence type="ECO:0000256" key="1">
    <source>
        <dbReference type="SAM" id="MobiDB-lite"/>
    </source>
</evidence>
<feature type="region of interest" description="Disordered" evidence="1">
    <location>
        <begin position="1"/>
        <end position="72"/>
    </location>
</feature>
<reference evidence="3" key="1">
    <citation type="submission" date="2011-02" db="EMBL/GenBank/DDBJ databases">
        <title>The Genome Sequence of Capsaspora owczarzaki ATCC 30864.</title>
        <authorList>
            <person name="Russ C."/>
            <person name="Cuomo C."/>
            <person name="Burger G."/>
            <person name="Gray M.W."/>
            <person name="Holland P.W.H."/>
            <person name="King N."/>
            <person name="Lang F.B.F."/>
            <person name="Roger A.J."/>
            <person name="Ruiz-Trillo I."/>
            <person name="Young S.K."/>
            <person name="Zeng Q."/>
            <person name="Gargeya S."/>
            <person name="Alvarado L."/>
            <person name="Berlin A."/>
            <person name="Chapman S.B."/>
            <person name="Chen Z."/>
            <person name="Freedman E."/>
            <person name="Gellesch M."/>
            <person name="Goldberg J."/>
            <person name="Griggs A."/>
            <person name="Gujja S."/>
            <person name="Heilman E."/>
            <person name="Heiman D."/>
            <person name="Howarth C."/>
            <person name="Mehta T."/>
            <person name="Neiman D."/>
            <person name="Pearson M."/>
            <person name="Roberts A."/>
            <person name="Saif S."/>
            <person name="Shea T."/>
            <person name="Shenoy N."/>
            <person name="Sisk P."/>
            <person name="Stolte C."/>
            <person name="Sykes S."/>
            <person name="White J."/>
            <person name="Yandava C."/>
            <person name="Haas B."/>
            <person name="Nusbaum C."/>
            <person name="Birren B."/>
        </authorList>
    </citation>
    <scope>NUCLEOTIDE SEQUENCE</scope>
    <source>
        <strain evidence="3">ATCC 30864</strain>
    </source>
</reference>
<evidence type="ECO:0000313" key="2">
    <source>
        <dbReference type="EMBL" id="KJE92769.1"/>
    </source>
</evidence>
<keyword evidence="3" id="KW-1185">Reference proteome</keyword>
<evidence type="ECO:0000313" key="3">
    <source>
        <dbReference type="Proteomes" id="UP000008743"/>
    </source>
</evidence>
<name>A0A0D2X2L5_CAPO3</name>
<accession>A0A0D2X2L5</accession>